<sequence>MCWCKQLSEILADDSDAFPGIAEFRGLLEDASWLANWKREHATIEICRSSIPDLLNELLQVSETDLATERPSVCEEIVHTLGSDSDG</sequence>
<evidence type="ECO:0000313" key="2">
    <source>
        <dbReference type="Proteomes" id="UP000321353"/>
    </source>
</evidence>
<protein>
    <submittedName>
        <fullName evidence="1">Uncharacterized protein</fullName>
    </submittedName>
</protein>
<organism evidence="1 2">
    <name type="scientific">Stieleria maiorica</name>
    <dbReference type="NCBI Taxonomy" id="2795974"/>
    <lineage>
        <taxon>Bacteria</taxon>
        <taxon>Pseudomonadati</taxon>
        <taxon>Planctomycetota</taxon>
        <taxon>Planctomycetia</taxon>
        <taxon>Pirellulales</taxon>
        <taxon>Pirellulaceae</taxon>
        <taxon>Stieleria</taxon>
    </lineage>
</organism>
<reference evidence="1 2" key="1">
    <citation type="submission" date="2019-02" db="EMBL/GenBank/DDBJ databases">
        <title>Planctomycetal bacteria perform biofilm scaping via a novel small molecule.</title>
        <authorList>
            <person name="Jeske O."/>
            <person name="Boedeker C."/>
            <person name="Wiegand S."/>
            <person name="Breitling P."/>
            <person name="Kallscheuer N."/>
            <person name="Jogler M."/>
            <person name="Rohde M."/>
            <person name="Petersen J."/>
            <person name="Medema M.H."/>
            <person name="Surup F."/>
            <person name="Jogler C."/>
        </authorList>
    </citation>
    <scope>NUCLEOTIDE SEQUENCE [LARGE SCALE GENOMIC DNA]</scope>
    <source>
        <strain evidence="1 2">Mal15</strain>
    </source>
</reference>
<gene>
    <name evidence="1" type="ORF">Mal15_37320</name>
</gene>
<keyword evidence="2" id="KW-1185">Reference proteome</keyword>
<dbReference type="EMBL" id="CP036264">
    <property type="protein sequence ID" value="QEF99666.1"/>
    <property type="molecule type" value="Genomic_DNA"/>
</dbReference>
<dbReference type="Proteomes" id="UP000321353">
    <property type="component" value="Chromosome"/>
</dbReference>
<evidence type="ECO:0000313" key="1">
    <source>
        <dbReference type="EMBL" id="QEF99666.1"/>
    </source>
</evidence>
<name>A0A5B9MHZ6_9BACT</name>
<proteinExistence type="predicted"/>
<accession>A0A5B9MHZ6</accession>
<dbReference type="KEGG" id="smam:Mal15_37320"/>
<dbReference type="AlphaFoldDB" id="A0A5B9MHZ6"/>